<evidence type="ECO:0000313" key="7">
    <source>
        <dbReference type="EMBL" id="NVN39956.1"/>
    </source>
</evidence>
<evidence type="ECO:0000256" key="2">
    <source>
        <dbReference type="ARBA" id="ARBA00023015"/>
    </source>
</evidence>
<evidence type="ECO:0000256" key="3">
    <source>
        <dbReference type="ARBA" id="ARBA00023125"/>
    </source>
</evidence>
<dbReference type="SUPFAM" id="SSF53850">
    <property type="entry name" value="Periplasmic binding protein-like II"/>
    <property type="match status" value="1"/>
</dbReference>
<evidence type="ECO:0000259" key="6">
    <source>
        <dbReference type="PROSITE" id="PS50931"/>
    </source>
</evidence>
<accession>A0A850PCD4</accession>
<feature type="compositionally biased region" description="Basic and acidic residues" evidence="5">
    <location>
        <begin position="319"/>
        <end position="328"/>
    </location>
</feature>
<dbReference type="InterPro" id="IPR036388">
    <property type="entry name" value="WH-like_DNA-bd_sf"/>
</dbReference>
<dbReference type="Gene3D" id="3.40.190.290">
    <property type="match status" value="1"/>
</dbReference>
<dbReference type="Gene3D" id="1.10.10.10">
    <property type="entry name" value="Winged helix-like DNA-binding domain superfamily/Winged helix DNA-binding domain"/>
    <property type="match status" value="1"/>
</dbReference>
<dbReference type="GO" id="GO:0003700">
    <property type="term" value="F:DNA-binding transcription factor activity"/>
    <property type="evidence" value="ECO:0007669"/>
    <property type="project" value="InterPro"/>
</dbReference>
<proteinExistence type="inferred from homology"/>
<dbReference type="Proteomes" id="UP000585665">
    <property type="component" value="Unassembled WGS sequence"/>
</dbReference>
<dbReference type="RefSeq" id="WP_176612931.1">
    <property type="nucleotide sequence ID" value="NZ_JABXXR010000022.1"/>
</dbReference>
<reference evidence="7 8" key="1">
    <citation type="submission" date="2020-06" db="EMBL/GenBank/DDBJ databases">
        <title>Description of novel acetic acid bacteria.</title>
        <authorList>
            <person name="Sombolestani A."/>
        </authorList>
    </citation>
    <scope>NUCLEOTIDE SEQUENCE [LARGE SCALE GENOMIC DNA]</scope>
    <source>
        <strain evidence="7 8">LMG 27010</strain>
    </source>
</reference>
<comment type="similarity">
    <text evidence="1">Belongs to the LysR transcriptional regulatory family.</text>
</comment>
<dbReference type="FunFam" id="1.10.10.10:FF:000001">
    <property type="entry name" value="LysR family transcriptional regulator"/>
    <property type="match status" value="1"/>
</dbReference>
<organism evidence="7 8">
    <name type="scientific">Ameyamaea chiangmaiensis</name>
    <dbReference type="NCBI Taxonomy" id="442969"/>
    <lineage>
        <taxon>Bacteria</taxon>
        <taxon>Pseudomonadati</taxon>
        <taxon>Pseudomonadota</taxon>
        <taxon>Alphaproteobacteria</taxon>
        <taxon>Acetobacterales</taxon>
        <taxon>Acetobacteraceae</taxon>
        <taxon>Ameyamaea</taxon>
    </lineage>
</organism>
<dbReference type="PANTHER" id="PTHR30126:SF91">
    <property type="entry name" value="LYSR FAMILY TRANSCRIPTIONAL REGULATOR"/>
    <property type="match status" value="1"/>
</dbReference>
<feature type="domain" description="HTH lysR-type" evidence="6">
    <location>
        <begin position="5"/>
        <end position="62"/>
    </location>
</feature>
<dbReference type="AlphaFoldDB" id="A0A850PCD4"/>
<name>A0A850PCD4_9PROT</name>
<keyword evidence="3" id="KW-0238">DNA-binding</keyword>
<keyword evidence="2" id="KW-0805">Transcription regulation</keyword>
<dbReference type="EMBL" id="JABXXR010000022">
    <property type="protein sequence ID" value="NVN39956.1"/>
    <property type="molecule type" value="Genomic_DNA"/>
</dbReference>
<dbReference type="PANTHER" id="PTHR30126">
    <property type="entry name" value="HTH-TYPE TRANSCRIPTIONAL REGULATOR"/>
    <property type="match status" value="1"/>
</dbReference>
<dbReference type="Pfam" id="PF00126">
    <property type="entry name" value="HTH_1"/>
    <property type="match status" value="1"/>
</dbReference>
<evidence type="ECO:0000256" key="4">
    <source>
        <dbReference type="ARBA" id="ARBA00023163"/>
    </source>
</evidence>
<dbReference type="Pfam" id="PF03466">
    <property type="entry name" value="LysR_substrate"/>
    <property type="match status" value="1"/>
</dbReference>
<feature type="region of interest" description="Disordered" evidence="5">
    <location>
        <begin position="304"/>
        <end position="328"/>
    </location>
</feature>
<dbReference type="GO" id="GO:0000976">
    <property type="term" value="F:transcription cis-regulatory region binding"/>
    <property type="evidence" value="ECO:0007669"/>
    <property type="project" value="TreeGrafter"/>
</dbReference>
<dbReference type="SUPFAM" id="SSF46785">
    <property type="entry name" value="Winged helix' DNA-binding domain"/>
    <property type="match status" value="1"/>
</dbReference>
<dbReference type="InterPro" id="IPR005119">
    <property type="entry name" value="LysR_subst-bd"/>
</dbReference>
<comment type="caution">
    <text evidence="7">The sequence shown here is derived from an EMBL/GenBank/DDBJ whole genome shotgun (WGS) entry which is preliminary data.</text>
</comment>
<keyword evidence="8" id="KW-1185">Reference proteome</keyword>
<dbReference type="InterPro" id="IPR000847">
    <property type="entry name" value="LysR_HTH_N"/>
</dbReference>
<evidence type="ECO:0000256" key="1">
    <source>
        <dbReference type="ARBA" id="ARBA00009437"/>
    </source>
</evidence>
<evidence type="ECO:0000313" key="8">
    <source>
        <dbReference type="Proteomes" id="UP000585665"/>
    </source>
</evidence>
<dbReference type="InterPro" id="IPR036390">
    <property type="entry name" value="WH_DNA-bd_sf"/>
</dbReference>
<gene>
    <name evidence="7" type="ORF">HUK82_05185</name>
</gene>
<dbReference type="PRINTS" id="PR00039">
    <property type="entry name" value="HTHLYSR"/>
</dbReference>
<dbReference type="PROSITE" id="PS50931">
    <property type="entry name" value="HTH_LYSR"/>
    <property type="match status" value="1"/>
</dbReference>
<evidence type="ECO:0000256" key="5">
    <source>
        <dbReference type="SAM" id="MobiDB-lite"/>
    </source>
</evidence>
<protein>
    <submittedName>
        <fullName evidence="7">LysR family transcriptional regulator</fullName>
    </submittedName>
</protein>
<sequence>MLDGVSLDQLRCFVTAVEEGSFSAAARKLRRSQSVVSEMVGALEAQIGVVLFDRSGRYPRLTAQGTVLLTDARAIVGSVETLKARARGMASGLEAELSVVVDVFFPFEIMTAAAREFRARFPQVGLRLYSEALGAAYQPIFDGRAGLGIVGSLPSMPPGLTEERLGAVRLVMVAAHDHPLAAWDGLIPRAALAHHTQLVLTDRSDLSKGRDLGVMSSSTWRLADLFAKHAFLLDGLGWGGMPLHLVNGDIAAGRLVRLAIEDVPADGLLLPMSAVYPVSRPPGPAGRWLIERLRRCSEAGRLEHMTGARPWPGVPLPDPSEKPMESAG</sequence>
<keyword evidence="4" id="KW-0804">Transcription</keyword>